<sequence>MTPLASLSPSQSRPAGLVNLASPRGQVDPQATLANRLANRLGLEPGALDGKREDFTPDKVADRVLGFIEQRLRSEAAAGADPAKLEGLLAQAREGVEKGFAEARKILDGMGVLKGQVADDIDATYDKIQEGLKGLQSDYASQAPSNAGNLVAVAARSERFAAQAETFDMQVTTRDGDRLKISTASASASWSQSSVAAASNGSSSMLSASSSSGSIQIGVWQVQVEGELDDEERAALEDLFKQVQDISSDFYSGNLSGAFDRAMQLNMDGSQLASMSLQLTQTSVRQATDAYGAVAQQGGQAASAVNDSLVDYARGLLDALRTADKVAQDAKGTLQQLLEGGFSLDERFDESLLEKARELNGRLLDGLQGMLASEPSAEQA</sequence>
<evidence type="ECO:0000313" key="4">
    <source>
        <dbReference type="Proteomes" id="UP000321110"/>
    </source>
</evidence>
<accession>A0A5C7VWB7</accession>
<proteinExistence type="predicted"/>
<dbReference type="InterPro" id="IPR041651">
    <property type="entry name" value="DUF5610"/>
</dbReference>
<organism evidence="3 4">
    <name type="scientific">Aquipseudomonas alcaligenes</name>
    <name type="common">Pseudomonas alcaligenes</name>
    <dbReference type="NCBI Taxonomy" id="43263"/>
    <lineage>
        <taxon>Bacteria</taxon>
        <taxon>Pseudomonadati</taxon>
        <taxon>Pseudomonadota</taxon>
        <taxon>Gammaproteobacteria</taxon>
        <taxon>Pseudomonadales</taxon>
        <taxon>Pseudomonadaceae</taxon>
        <taxon>Aquipseudomonas</taxon>
    </lineage>
</organism>
<comment type="caution">
    <text evidence="3">The sequence shown here is derived from an EMBL/GenBank/DDBJ whole genome shotgun (WGS) entry which is preliminary data.</text>
</comment>
<protein>
    <recommendedName>
        <fullName evidence="2">DUF5610 domain-containing protein</fullName>
    </recommendedName>
</protein>
<dbReference type="Gene3D" id="1.10.132.90">
    <property type="match status" value="1"/>
</dbReference>
<evidence type="ECO:0000313" key="3">
    <source>
        <dbReference type="EMBL" id="TXI29917.1"/>
    </source>
</evidence>
<feature type="compositionally biased region" description="Polar residues" evidence="1">
    <location>
        <begin position="1"/>
        <end position="13"/>
    </location>
</feature>
<reference evidence="3 4" key="1">
    <citation type="submission" date="2018-09" db="EMBL/GenBank/DDBJ databases">
        <title>Metagenome Assembled Genomes from an Advanced Water Purification Facility.</title>
        <authorList>
            <person name="Stamps B.W."/>
            <person name="Spear J.R."/>
        </authorList>
    </citation>
    <scope>NUCLEOTIDE SEQUENCE [LARGE SCALE GENOMIC DNA]</scope>
    <source>
        <strain evidence="3">Bin_52_1</strain>
    </source>
</reference>
<dbReference type="Pfam" id="PF18433">
    <property type="entry name" value="DUF5610"/>
    <property type="match status" value="1"/>
</dbReference>
<feature type="region of interest" description="Disordered" evidence="1">
    <location>
        <begin position="1"/>
        <end position="24"/>
    </location>
</feature>
<name>A0A5C7VWB7_AQUAC</name>
<dbReference type="EMBL" id="SSFO01000238">
    <property type="protein sequence ID" value="TXI29917.1"/>
    <property type="molecule type" value="Genomic_DNA"/>
</dbReference>
<feature type="domain" description="DUF5610" evidence="2">
    <location>
        <begin position="33"/>
        <end position="133"/>
    </location>
</feature>
<evidence type="ECO:0000256" key="1">
    <source>
        <dbReference type="SAM" id="MobiDB-lite"/>
    </source>
</evidence>
<dbReference type="Proteomes" id="UP000321110">
    <property type="component" value="Unassembled WGS sequence"/>
</dbReference>
<dbReference type="AlphaFoldDB" id="A0A5C7VWB7"/>
<gene>
    <name evidence="3" type="ORF">E6Q69_14175</name>
</gene>
<evidence type="ECO:0000259" key="2">
    <source>
        <dbReference type="Pfam" id="PF18433"/>
    </source>
</evidence>